<evidence type="ECO:0000256" key="6">
    <source>
        <dbReference type="SAM" id="Phobius"/>
    </source>
</evidence>
<evidence type="ECO:0008006" key="9">
    <source>
        <dbReference type="Google" id="ProtNLM"/>
    </source>
</evidence>
<dbReference type="InterPro" id="IPR033580">
    <property type="entry name" value="Nurim-like"/>
</dbReference>
<evidence type="ECO:0000256" key="1">
    <source>
        <dbReference type="ARBA" id="ARBA00004141"/>
    </source>
</evidence>
<evidence type="ECO:0000256" key="3">
    <source>
        <dbReference type="ARBA" id="ARBA00022692"/>
    </source>
</evidence>
<keyword evidence="4 6" id="KW-1133">Transmembrane helix</keyword>
<dbReference type="PANTHER" id="PTHR31040">
    <property type="entry name" value="NURIM"/>
    <property type="match status" value="1"/>
</dbReference>
<comment type="similarity">
    <text evidence="2">Belongs to the nurim family.</text>
</comment>
<gene>
    <name evidence="7" type="ORF">H8E79_05595</name>
</gene>
<keyword evidence="5 6" id="KW-0472">Membrane</keyword>
<comment type="caution">
    <text evidence="7">The sequence shown here is derived from an EMBL/GenBank/DDBJ whole genome shotgun (WGS) entry which is preliminary data.</text>
</comment>
<evidence type="ECO:0000313" key="8">
    <source>
        <dbReference type="Proteomes" id="UP000599024"/>
    </source>
</evidence>
<feature type="transmembrane region" description="Helical" evidence="6">
    <location>
        <begin position="9"/>
        <end position="31"/>
    </location>
</feature>
<evidence type="ECO:0000256" key="5">
    <source>
        <dbReference type="ARBA" id="ARBA00023136"/>
    </source>
</evidence>
<feature type="transmembrane region" description="Helical" evidence="6">
    <location>
        <begin position="43"/>
        <end position="61"/>
    </location>
</feature>
<organism evidence="7 8">
    <name type="scientific">Candidatus Desulfatifera sulfidica</name>
    <dbReference type="NCBI Taxonomy" id="2841691"/>
    <lineage>
        <taxon>Bacteria</taxon>
        <taxon>Pseudomonadati</taxon>
        <taxon>Thermodesulfobacteriota</taxon>
        <taxon>Desulfobulbia</taxon>
        <taxon>Desulfobulbales</taxon>
        <taxon>Desulfobulbaceae</taxon>
        <taxon>Candidatus Desulfatifera</taxon>
    </lineage>
</organism>
<name>A0A8J6N867_9BACT</name>
<dbReference type="PANTHER" id="PTHR31040:SF1">
    <property type="entry name" value="NURIM"/>
    <property type="match status" value="1"/>
</dbReference>
<dbReference type="EMBL" id="JACNLK010000047">
    <property type="protein sequence ID" value="MBC8208622.1"/>
    <property type="molecule type" value="Genomic_DNA"/>
</dbReference>
<reference evidence="7 8" key="1">
    <citation type="submission" date="2020-08" db="EMBL/GenBank/DDBJ databases">
        <title>Bridging the membrane lipid divide: bacteria of the FCB group superphylum have the potential to synthesize archaeal ether lipids.</title>
        <authorList>
            <person name="Villanueva L."/>
            <person name="Von Meijenfeldt F.A.B."/>
            <person name="Westbye A.B."/>
            <person name="Yadav S."/>
            <person name="Hopmans E.C."/>
            <person name="Dutilh B.E."/>
            <person name="Sinninghe Damste J.S."/>
        </authorList>
    </citation>
    <scope>NUCLEOTIDE SEQUENCE [LARGE SCALE GENOMIC DNA]</scope>
    <source>
        <strain evidence="7">NIOZ-UU81</strain>
    </source>
</reference>
<feature type="transmembrane region" description="Helical" evidence="6">
    <location>
        <begin position="116"/>
        <end position="139"/>
    </location>
</feature>
<dbReference type="Proteomes" id="UP000599024">
    <property type="component" value="Unassembled WGS sequence"/>
</dbReference>
<proteinExistence type="inferred from homology"/>
<evidence type="ECO:0000313" key="7">
    <source>
        <dbReference type="EMBL" id="MBC8208622.1"/>
    </source>
</evidence>
<keyword evidence="3 6" id="KW-0812">Transmembrane</keyword>
<dbReference type="Gene3D" id="1.20.120.1630">
    <property type="match status" value="1"/>
</dbReference>
<protein>
    <recommendedName>
        <fullName evidence="9">Methanethiol S-methyltransferase</fullName>
    </recommendedName>
</protein>
<dbReference type="AlphaFoldDB" id="A0A8J6N867"/>
<evidence type="ECO:0000256" key="4">
    <source>
        <dbReference type="ARBA" id="ARBA00022989"/>
    </source>
</evidence>
<feature type="transmembrane region" description="Helical" evidence="6">
    <location>
        <begin position="82"/>
        <end position="104"/>
    </location>
</feature>
<evidence type="ECO:0000256" key="2">
    <source>
        <dbReference type="ARBA" id="ARBA00010631"/>
    </source>
</evidence>
<comment type="subcellular location">
    <subcellularLocation>
        <location evidence="1">Membrane</location>
        <topology evidence="1">Multi-pass membrane protein</topology>
    </subcellularLocation>
</comment>
<accession>A0A8J6N867</accession>
<dbReference type="GO" id="GO:0016020">
    <property type="term" value="C:membrane"/>
    <property type="evidence" value="ECO:0007669"/>
    <property type="project" value="UniProtKB-SubCell"/>
</dbReference>
<sequence>MKHLQQTAMYFWICLAYVSGTVSLVFFVVFLSVGSFHLIQLDLSFSVALAWNTLLSAVFFIQHSGMVRRFFRQRLAQLVADSFHGLIYTIASGFILTLCMMLWQRTGEPIILFEGIPAWFCRGLFSLALLGFAWGAYALKTLDTFGVKPALSVLRGRSPVPSPFVVKGPYRWVRHPLYFFTLVLFWSYPAPTPDRLLFNVLWSVWIFAATFAEERDLVSHFGDSYVQYQRAVPRIFPWRPPISVSFSLSNNS</sequence>